<dbReference type="Gene3D" id="1.10.10.10">
    <property type="entry name" value="Winged helix-like DNA-binding domain superfamily/Winged helix DNA-binding domain"/>
    <property type="match status" value="1"/>
</dbReference>
<dbReference type="GO" id="GO:0006355">
    <property type="term" value="P:regulation of DNA-templated transcription"/>
    <property type="evidence" value="ECO:0007669"/>
    <property type="project" value="InterPro"/>
</dbReference>
<sequence>MTADTRFGVLGPLDVRLGDRPVPVPAGRARVLLATLLLRANRPVAVDDLVERLWDGDAPNPRRARATLQMVVTRLRRALGEANVVRTTANGYLAEVPPGALDLERFRELAAAGEFAAASELWRGEPLSDVPSPVLHAEDVAPLLEEHLVVRERRIEADLAAGAAHELVPELRSLTRRYPLRERFWGLLMLALSRAGRRDLALAAYEELRSRLADELGVVPGPNVQRLHRELLGARPVPRQLPSPNGFFAGREEELRELTGLLDADAGAVVISAIGGAAGVGKTTLAVQWANQVADRFPDGQLYVDLRGFHPVAEPLPPDQALRGFLEALGVAADRVPVGLDARAAHYRTALADRRVLVVLDNARDSDQVRPLLPGGARSFVLVTSRNDLSGLVVREGAVPLALDLLTESQARAFLARQLGASRSDAEPEAFAALVAHCGGLPLALAVVAARAAADTSLPLSALAAELADERTRLAALDGGDPTTDVRAVLSWSSSQLSEPAVRVFRLLGLHPGPQRTAEAVASLAALPLAEAREALRELVRSRLLSQVSPDRITSHDLVCLYAADQAREHYDDAERHEVLRRVLDHYVHTAHRADRLLHPRRDPLDLDPADDAVVLTPFADDREALAWFEAEHQALVTLVGRAHDRGFPAHAWRLAWAGAAYFRRRGHWQDLVATQRIALASGERLGDLDAQVRAHRELGLALTEEGEPDQAVGHYRRALELAAELGDASGRARAHRGLAAVFERQGRYADSLRECVSALELSRGTGDPCTVAGAVNAVGWFRTLLGDHAAALACCGEALEVFRAEGDRSGQAHALDSLGHALHHSGRPAEAVERFRAAVALWRETGAREEEANTLRRLARAERDRGAVGEAEEAARQALAIFTELDPAAAEALRDEISRPSS</sequence>
<dbReference type="GO" id="GO:0043531">
    <property type="term" value="F:ADP binding"/>
    <property type="evidence" value="ECO:0007669"/>
    <property type="project" value="InterPro"/>
</dbReference>
<evidence type="ECO:0000259" key="7">
    <source>
        <dbReference type="PROSITE" id="PS51755"/>
    </source>
</evidence>
<evidence type="ECO:0000256" key="4">
    <source>
        <dbReference type="ARBA" id="ARBA00023163"/>
    </source>
</evidence>
<dbReference type="Pfam" id="PF13176">
    <property type="entry name" value="TPR_7"/>
    <property type="match status" value="1"/>
</dbReference>
<dbReference type="SMART" id="SM00028">
    <property type="entry name" value="TPR"/>
    <property type="match status" value="5"/>
</dbReference>
<feature type="repeat" description="TPR" evidence="5">
    <location>
        <begin position="693"/>
        <end position="726"/>
    </location>
</feature>
<dbReference type="Pfam" id="PF00931">
    <property type="entry name" value="NB-ARC"/>
    <property type="match status" value="1"/>
</dbReference>
<dbReference type="AlphaFoldDB" id="A0A2P8I8F7"/>
<evidence type="ECO:0000313" key="8">
    <source>
        <dbReference type="EMBL" id="PSL54752.1"/>
    </source>
</evidence>
<dbReference type="EMBL" id="PYAX01000006">
    <property type="protein sequence ID" value="PSL54752.1"/>
    <property type="molecule type" value="Genomic_DNA"/>
</dbReference>
<protein>
    <submittedName>
        <fullName evidence="8">DNA-binding SARP family transcriptional activator</fullName>
    </submittedName>
</protein>
<dbReference type="SUPFAM" id="SSF46894">
    <property type="entry name" value="C-terminal effector domain of the bipartite response regulators"/>
    <property type="match status" value="1"/>
</dbReference>
<dbReference type="InterPro" id="IPR001867">
    <property type="entry name" value="OmpR/PhoB-type_DNA-bd"/>
</dbReference>
<dbReference type="Pfam" id="PF00486">
    <property type="entry name" value="Trans_reg_C"/>
    <property type="match status" value="1"/>
</dbReference>
<dbReference type="PROSITE" id="PS51755">
    <property type="entry name" value="OMPR_PHOB"/>
    <property type="match status" value="1"/>
</dbReference>
<dbReference type="InterPro" id="IPR051677">
    <property type="entry name" value="AfsR-DnrI-RedD_regulator"/>
</dbReference>
<keyword evidence="5" id="KW-0802">TPR repeat</keyword>
<dbReference type="SMART" id="SM00862">
    <property type="entry name" value="Trans_reg_C"/>
    <property type="match status" value="1"/>
</dbReference>
<name>A0A2P8I8F7_SACCR</name>
<organism evidence="8 9">
    <name type="scientific">Saccharothrix carnea</name>
    <dbReference type="NCBI Taxonomy" id="1280637"/>
    <lineage>
        <taxon>Bacteria</taxon>
        <taxon>Bacillati</taxon>
        <taxon>Actinomycetota</taxon>
        <taxon>Actinomycetes</taxon>
        <taxon>Pseudonocardiales</taxon>
        <taxon>Pseudonocardiaceae</taxon>
        <taxon>Saccharothrix</taxon>
    </lineage>
</organism>
<feature type="domain" description="OmpR/PhoB-type" evidence="7">
    <location>
        <begin position="1"/>
        <end position="96"/>
    </location>
</feature>
<dbReference type="PANTHER" id="PTHR35807:SF1">
    <property type="entry name" value="TRANSCRIPTIONAL REGULATOR REDD"/>
    <property type="match status" value="1"/>
</dbReference>
<evidence type="ECO:0000256" key="1">
    <source>
        <dbReference type="ARBA" id="ARBA00005820"/>
    </source>
</evidence>
<feature type="DNA-binding region" description="OmpR/PhoB-type" evidence="6">
    <location>
        <begin position="1"/>
        <end position="96"/>
    </location>
</feature>
<dbReference type="Pfam" id="PF03704">
    <property type="entry name" value="BTAD"/>
    <property type="match status" value="1"/>
</dbReference>
<dbReference type="Pfam" id="PF13424">
    <property type="entry name" value="TPR_12"/>
    <property type="match status" value="1"/>
</dbReference>
<keyword evidence="2" id="KW-0805">Transcription regulation</keyword>
<dbReference type="Gene3D" id="1.25.40.10">
    <property type="entry name" value="Tetratricopeptide repeat domain"/>
    <property type="match status" value="2"/>
</dbReference>
<dbReference type="SMART" id="SM01043">
    <property type="entry name" value="BTAD"/>
    <property type="match status" value="1"/>
</dbReference>
<dbReference type="GO" id="GO:0000160">
    <property type="term" value="P:phosphorelay signal transduction system"/>
    <property type="evidence" value="ECO:0007669"/>
    <property type="project" value="InterPro"/>
</dbReference>
<dbReference type="GO" id="GO:0003677">
    <property type="term" value="F:DNA binding"/>
    <property type="evidence" value="ECO:0007669"/>
    <property type="project" value="UniProtKB-UniRule"/>
</dbReference>
<evidence type="ECO:0000256" key="3">
    <source>
        <dbReference type="ARBA" id="ARBA00023125"/>
    </source>
</evidence>
<evidence type="ECO:0000256" key="2">
    <source>
        <dbReference type="ARBA" id="ARBA00023015"/>
    </source>
</evidence>
<dbReference type="OrthoDB" id="581105at2"/>
<dbReference type="InterPro" id="IPR036388">
    <property type="entry name" value="WH-like_DNA-bd_sf"/>
</dbReference>
<gene>
    <name evidence="8" type="ORF">B0I31_106268</name>
</gene>
<dbReference type="Proteomes" id="UP000241118">
    <property type="component" value="Unassembled WGS sequence"/>
</dbReference>
<comment type="similarity">
    <text evidence="1">Belongs to the AfsR/DnrI/RedD regulatory family.</text>
</comment>
<comment type="caution">
    <text evidence="8">The sequence shown here is derived from an EMBL/GenBank/DDBJ whole genome shotgun (WGS) entry which is preliminary data.</text>
</comment>
<dbReference type="SUPFAM" id="SSF52540">
    <property type="entry name" value="P-loop containing nucleoside triphosphate hydrolases"/>
    <property type="match status" value="1"/>
</dbReference>
<dbReference type="SUPFAM" id="SSF48452">
    <property type="entry name" value="TPR-like"/>
    <property type="match status" value="2"/>
</dbReference>
<keyword evidence="9" id="KW-1185">Reference proteome</keyword>
<dbReference type="PANTHER" id="PTHR35807">
    <property type="entry name" value="TRANSCRIPTIONAL REGULATOR REDD-RELATED"/>
    <property type="match status" value="1"/>
</dbReference>
<dbReference type="InterPro" id="IPR016032">
    <property type="entry name" value="Sig_transdc_resp-reg_C-effctor"/>
</dbReference>
<dbReference type="CDD" id="cd15831">
    <property type="entry name" value="BTAD"/>
    <property type="match status" value="1"/>
</dbReference>
<dbReference type="PRINTS" id="PR00364">
    <property type="entry name" value="DISEASERSIST"/>
</dbReference>
<dbReference type="InterPro" id="IPR019734">
    <property type="entry name" value="TPR_rpt"/>
</dbReference>
<evidence type="ECO:0000256" key="5">
    <source>
        <dbReference type="PROSITE-ProRule" id="PRU00339"/>
    </source>
</evidence>
<dbReference type="InterPro" id="IPR005158">
    <property type="entry name" value="BTAD"/>
</dbReference>
<dbReference type="PROSITE" id="PS50005">
    <property type="entry name" value="TPR"/>
    <property type="match status" value="1"/>
</dbReference>
<dbReference type="InterPro" id="IPR002182">
    <property type="entry name" value="NB-ARC"/>
</dbReference>
<dbReference type="RefSeq" id="WP_106616805.1">
    <property type="nucleotide sequence ID" value="NZ_PYAX01000006.1"/>
</dbReference>
<dbReference type="InterPro" id="IPR027417">
    <property type="entry name" value="P-loop_NTPase"/>
</dbReference>
<keyword evidence="4" id="KW-0804">Transcription</keyword>
<keyword evidence="3 6" id="KW-0238">DNA-binding</keyword>
<accession>A0A2P8I8F7</accession>
<proteinExistence type="inferred from homology"/>
<reference evidence="8 9" key="1">
    <citation type="submission" date="2018-03" db="EMBL/GenBank/DDBJ databases">
        <title>Genomic Encyclopedia of Type Strains, Phase III (KMG-III): the genomes of soil and plant-associated and newly described type strains.</title>
        <authorList>
            <person name="Whitman W."/>
        </authorList>
    </citation>
    <scope>NUCLEOTIDE SEQUENCE [LARGE SCALE GENOMIC DNA]</scope>
    <source>
        <strain evidence="8 9">CGMCC 4.7097</strain>
    </source>
</reference>
<dbReference type="InterPro" id="IPR011990">
    <property type="entry name" value="TPR-like_helical_dom_sf"/>
</dbReference>
<evidence type="ECO:0000313" key="9">
    <source>
        <dbReference type="Proteomes" id="UP000241118"/>
    </source>
</evidence>
<evidence type="ECO:0000256" key="6">
    <source>
        <dbReference type="PROSITE-ProRule" id="PRU01091"/>
    </source>
</evidence>